<evidence type="ECO:0000259" key="4">
    <source>
        <dbReference type="PROSITE" id="PS51387"/>
    </source>
</evidence>
<dbReference type="InterPro" id="IPR036318">
    <property type="entry name" value="FAD-bd_PCMH-like_sf"/>
</dbReference>
<dbReference type="InterPro" id="IPR016169">
    <property type="entry name" value="FAD-bd_PCMH_sub2"/>
</dbReference>
<dbReference type="InterPro" id="IPR016166">
    <property type="entry name" value="FAD-bd_PCMH"/>
</dbReference>
<organism evidence="5 6">
    <name type="scientific">Solirubrobacter deserti</name>
    <dbReference type="NCBI Taxonomy" id="2282478"/>
    <lineage>
        <taxon>Bacteria</taxon>
        <taxon>Bacillati</taxon>
        <taxon>Actinomycetota</taxon>
        <taxon>Thermoleophilia</taxon>
        <taxon>Solirubrobacterales</taxon>
        <taxon>Solirubrobacteraceae</taxon>
        <taxon>Solirubrobacter</taxon>
    </lineage>
</organism>
<proteinExistence type="predicted"/>
<dbReference type="InterPro" id="IPR006094">
    <property type="entry name" value="Oxid_FAD_bind_N"/>
</dbReference>
<dbReference type="Gene3D" id="1.10.45.10">
    <property type="entry name" value="Vanillyl-alcohol Oxidase, Chain A, domain 4"/>
    <property type="match status" value="1"/>
</dbReference>
<keyword evidence="6" id="KW-1185">Reference proteome</keyword>
<gene>
    <name evidence="5" type="ORF">OJ962_16950</name>
</gene>
<keyword evidence="3" id="KW-0560">Oxidoreductase</keyword>
<dbReference type="InterPro" id="IPR016167">
    <property type="entry name" value="FAD-bd_PCMH_sub1"/>
</dbReference>
<evidence type="ECO:0000256" key="3">
    <source>
        <dbReference type="ARBA" id="ARBA00023002"/>
    </source>
</evidence>
<feature type="domain" description="FAD-binding PCMH-type" evidence="4">
    <location>
        <begin position="10"/>
        <end position="174"/>
    </location>
</feature>
<keyword evidence="2" id="KW-0274">FAD</keyword>
<dbReference type="InterPro" id="IPR007173">
    <property type="entry name" value="ALO_C"/>
</dbReference>
<dbReference type="Gene3D" id="3.30.70.2520">
    <property type="match status" value="1"/>
</dbReference>
<dbReference type="PROSITE" id="PS51387">
    <property type="entry name" value="FAD_PCMH"/>
    <property type="match status" value="1"/>
</dbReference>
<dbReference type="SUPFAM" id="SSF55103">
    <property type="entry name" value="FAD-linked oxidases, C-terminal domain"/>
    <property type="match status" value="1"/>
</dbReference>
<comment type="caution">
    <text evidence="5">The sequence shown here is derived from an EMBL/GenBank/DDBJ whole genome shotgun (WGS) entry which is preliminary data.</text>
</comment>
<dbReference type="Proteomes" id="UP001147700">
    <property type="component" value="Unassembled WGS sequence"/>
</dbReference>
<evidence type="ECO:0000313" key="6">
    <source>
        <dbReference type="Proteomes" id="UP001147700"/>
    </source>
</evidence>
<dbReference type="InterPro" id="IPR010031">
    <property type="entry name" value="FAD_lactone_oxidase-like"/>
</dbReference>
<dbReference type="InterPro" id="IPR016164">
    <property type="entry name" value="FAD-linked_Oxase-like_C"/>
</dbReference>
<dbReference type="RefSeq" id="WP_202956721.1">
    <property type="nucleotide sequence ID" value="NZ_JAPCID010000022.1"/>
</dbReference>
<dbReference type="Gene3D" id="3.30.465.10">
    <property type="match status" value="1"/>
</dbReference>
<dbReference type="NCBIfam" id="TIGR01679">
    <property type="entry name" value="bact_FAD_ox"/>
    <property type="match status" value="1"/>
</dbReference>
<dbReference type="SUPFAM" id="SSF56176">
    <property type="entry name" value="FAD-binding/transporter-associated domain-like"/>
    <property type="match status" value="1"/>
</dbReference>
<dbReference type="PANTHER" id="PTHR43762:SF1">
    <property type="entry name" value="D-ARABINONO-1,4-LACTONE OXIDASE"/>
    <property type="match status" value="1"/>
</dbReference>
<accession>A0ABT4RKW0</accession>
<dbReference type="EMBL" id="JAPCID010000022">
    <property type="protein sequence ID" value="MDA0139193.1"/>
    <property type="molecule type" value="Genomic_DNA"/>
</dbReference>
<dbReference type="PANTHER" id="PTHR43762">
    <property type="entry name" value="L-GULONOLACTONE OXIDASE"/>
    <property type="match status" value="1"/>
</dbReference>
<dbReference type="PIRSF" id="PIRSF000136">
    <property type="entry name" value="LGO_GLO"/>
    <property type="match status" value="1"/>
</dbReference>
<name>A0ABT4RKW0_9ACTN</name>
<evidence type="ECO:0000256" key="2">
    <source>
        <dbReference type="ARBA" id="ARBA00022827"/>
    </source>
</evidence>
<sequence length="421" mass="46301">MEWVNWSGSQRCTPARFVAPRTRVELARAIVEGPAPVRVAGAGHSFSAGVVTEGTLISLDHLARVLDADAATGLVRVEAGIRLHQLSQELHARGLAMPNLGDIDAQSLAGAITTGTHGTGLAHANLAAQVESVELICADGRERTIADGDLLRATRVSLGALGVIVALTIRCVPAFRLRIVDHPEPLAAVLEGLHERAAAHDHFEFWSFPHAEAALVRTLDETDESPHGPGRARAYASDVLMDNHAFRAVSEVAKRFPSQIPRLNRFMSAAASQRERVDWSYRIFASQRLVRFEEMEYALPREHALDALRAARAALERHPVSFPIELRFSAGDDALLSPAHARESVFVAVHVFRSMAYEPAFRDVEAALGELGGRPHWGKRTFLGATELAPRYPEWDTFRRFRRELDPEGRFANAWLKNVLG</sequence>
<evidence type="ECO:0000256" key="1">
    <source>
        <dbReference type="ARBA" id="ARBA00022630"/>
    </source>
</evidence>
<dbReference type="Gene3D" id="3.30.43.10">
    <property type="entry name" value="Uridine Diphospho-n-acetylenolpyruvylglucosamine Reductase, domain 2"/>
    <property type="match status" value="1"/>
</dbReference>
<dbReference type="InterPro" id="IPR016171">
    <property type="entry name" value="Vanillyl_alc_oxidase_C-sub2"/>
</dbReference>
<reference evidence="5" key="1">
    <citation type="submission" date="2022-10" db="EMBL/GenBank/DDBJ databases">
        <title>The WGS of Solirubrobacter sp. CPCC 204708.</title>
        <authorList>
            <person name="Jiang Z."/>
        </authorList>
    </citation>
    <scope>NUCLEOTIDE SEQUENCE</scope>
    <source>
        <strain evidence="5">CPCC 204708</strain>
    </source>
</reference>
<dbReference type="Pfam" id="PF04030">
    <property type="entry name" value="ALO"/>
    <property type="match status" value="1"/>
</dbReference>
<protein>
    <submittedName>
        <fullName evidence="5">FAD-binding protein</fullName>
    </submittedName>
</protein>
<dbReference type="Pfam" id="PF01565">
    <property type="entry name" value="FAD_binding_4"/>
    <property type="match status" value="1"/>
</dbReference>
<evidence type="ECO:0000313" key="5">
    <source>
        <dbReference type="EMBL" id="MDA0139193.1"/>
    </source>
</evidence>
<keyword evidence="1" id="KW-0285">Flavoprotein</keyword>